<reference evidence="15 16" key="2">
    <citation type="submission" date="2025-04" db="UniProtKB">
        <authorList>
            <consortium name="RefSeq"/>
        </authorList>
    </citation>
    <scope>IDENTIFICATION</scope>
    <source>
        <strain evidence="15 16">DH4</strain>
        <tissue evidence="15 16">Whole body</tissue>
    </source>
</reference>
<evidence type="ECO:0000313" key="15">
    <source>
        <dbReference type="RefSeq" id="XP_016768163.1"/>
    </source>
</evidence>
<dbReference type="Proteomes" id="UP000005203">
    <property type="component" value="Linkage group LG6"/>
</dbReference>
<dbReference type="EnsemblMetazoa" id="XM_016912676">
    <property type="protein sequence ID" value="XP_016768165"/>
    <property type="gene ID" value="LOC409899"/>
</dbReference>
<feature type="transmembrane region" description="Helical" evidence="12">
    <location>
        <begin position="80"/>
        <end position="102"/>
    </location>
</feature>
<keyword evidence="4" id="KW-1003">Cell membrane</keyword>
<dbReference type="GO" id="GO:0006814">
    <property type="term" value="P:sodium ion transport"/>
    <property type="evidence" value="ECO:0007669"/>
    <property type="project" value="UniProtKB-KW"/>
</dbReference>
<accession>A0A7M7M0N7</accession>
<dbReference type="InterPro" id="IPR001734">
    <property type="entry name" value="Na/solute_symporter"/>
</dbReference>
<dbReference type="PANTHER" id="PTHR42985:SF40">
    <property type="entry name" value="LD47995P-RELATED"/>
    <property type="match status" value="1"/>
</dbReference>
<evidence type="ECO:0000313" key="14">
    <source>
        <dbReference type="Proteomes" id="UP000005203"/>
    </source>
</evidence>
<dbReference type="Pfam" id="PF00474">
    <property type="entry name" value="SSF"/>
    <property type="match status" value="1"/>
</dbReference>
<accession>A0A8B7KJU5</accession>
<feature type="transmembrane region" description="Helical" evidence="12">
    <location>
        <begin position="234"/>
        <end position="252"/>
    </location>
</feature>
<dbReference type="InterPro" id="IPR051163">
    <property type="entry name" value="Sodium:Solute_Symporter_SSF"/>
</dbReference>
<dbReference type="AlphaFoldDB" id="A0A7M7TF35"/>
<gene>
    <name evidence="13" type="primary">409899</name>
    <name evidence="15 16 17 18" type="synonym">LOC409899</name>
</gene>
<evidence type="ECO:0000256" key="2">
    <source>
        <dbReference type="ARBA" id="ARBA00006434"/>
    </source>
</evidence>
<dbReference type="NCBIfam" id="TIGR00813">
    <property type="entry name" value="sss"/>
    <property type="match status" value="1"/>
</dbReference>
<feature type="transmembrane region" description="Helical" evidence="12">
    <location>
        <begin position="507"/>
        <end position="528"/>
    </location>
</feature>
<keyword evidence="6 12" id="KW-1133">Transmembrane helix</keyword>
<dbReference type="RefSeq" id="XP_393390.3">
    <property type="nucleotide sequence ID" value="XM_393390.6"/>
</dbReference>
<feature type="transmembrane region" description="Helical" evidence="12">
    <location>
        <begin position="123"/>
        <end position="147"/>
    </location>
</feature>
<feature type="transmembrane region" description="Helical" evidence="12">
    <location>
        <begin position="334"/>
        <end position="359"/>
    </location>
</feature>
<name>A0A7M7TF35_APIME</name>
<keyword evidence="5 12" id="KW-0812">Transmembrane</keyword>
<dbReference type="EnsemblMetazoa" id="XM_016912675">
    <property type="protein sequence ID" value="XP_016768164"/>
    <property type="gene ID" value="LOC409899"/>
</dbReference>
<dbReference type="PROSITE" id="PS50283">
    <property type="entry name" value="NA_SOLUT_SYMP_3"/>
    <property type="match status" value="1"/>
</dbReference>
<feature type="transmembrane region" description="Helical" evidence="12">
    <location>
        <begin position="49"/>
        <end position="68"/>
    </location>
</feature>
<evidence type="ECO:0000313" key="16">
    <source>
        <dbReference type="RefSeq" id="XP_016768164.1"/>
    </source>
</evidence>
<evidence type="ECO:0000256" key="10">
    <source>
        <dbReference type="ARBA" id="ARBA00023201"/>
    </source>
</evidence>
<evidence type="ECO:0000313" key="17">
    <source>
        <dbReference type="RefSeq" id="XP_016768165.1"/>
    </source>
</evidence>
<proteinExistence type="inferred from homology"/>
<evidence type="ECO:0000256" key="8">
    <source>
        <dbReference type="ARBA" id="ARBA00023065"/>
    </source>
</evidence>
<dbReference type="GO" id="GO:0015293">
    <property type="term" value="F:symporter activity"/>
    <property type="evidence" value="ECO:0007669"/>
    <property type="project" value="TreeGrafter"/>
</dbReference>
<evidence type="ECO:0000256" key="12">
    <source>
        <dbReference type="SAM" id="Phobius"/>
    </source>
</evidence>
<feature type="transmembrane region" description="Helical" evidence="12">
    <location>
        <begin position="380"/>
        <end position="404"/>
    </location>
</feature>
<accession>A0A7M7TF35</accession>
<feature type="transmembrane region" description="Helical" evidence="12">
    <location>
        <begin position="153"/>
        <end position="172"/>
    </location>
</feature>
<dbReference type="PANTHER" id="PTHR42985">
    <property type="entry name" value="SODIUM-COUPLED MONOCARBOXYLATE TRANSPORTER"/>
    <property type="match status" value="1"/>
</dbReference>
<evidence type="ECO:0000256" key="4">
    <source>
        <dbReference type="ARBA" id="ARBA00022475"/>
    </source>
</evidence>
<dbReference type="RefSeq" id="XP_016768164.1">
    <property type="nucleotide sequence ID" value="XM_016912675.2"/>
</dbReference>
<dbReference type="CDD" id="cd11492">
    <property type="entry name" value="SLC5sbd_NIS-SMVT"/>
    <property type="match status" value="1"/>
</dbReference>
<feature type="transmembrane region" description="Helical" evidence="12">
    <location>
        <begin position="6"/>
        <end position="28"/>
    </location>
</feature>
<sequence length="578" mass="63691">MANLVAADYAVIVITMIISSGIGVYYWLSGGKQKSMEEYFMADRSMQMLPVAIGLTVSYISAVSLLGVSSENYVYGTQYAVINISYGLATPFVVYFYMPVFFKIGKASAFEYLHKRFGKAARMAGSFAFILQLLLYSGVVLYAPALALEATTGISMTASVIGIGLVCTFYSTIGGIKAVLITDVFQSLLMLIAIILVIITAAMNVGGLDKIWEIARQGSRIEFDSISMDPTVRHTWWSLTFGGFFTYLSLYGTNQVQVQRMLTIKNVKHAQSAIWISWPLSSLMSLGLCFTGLAIYTRYRNCDPLESGRIGSYDQLMPLYVMDMLSAYPGVPGLFIAGIFSAGLSTISATVNSLAAVILEDFIKPICRLWNKEITATGSIVISKILAVIVGISCIGLAFVGHFLGGLLQAALTIFGVVGGPVFGMFTLGMFTRLGNQRGAIVGLLTSLVFSLWIGFGQPKPPIPNKVDVTSNCSNATHYDYEESSNLHFEYQQSNNDSYFYLYRISYMWYCPLGSVLSFGVGWIFSWISNLILNEKPQDIDPNLFTPILASKLHKQQLKNSNEYHNTTRHSKNSRNWP</sequence>
<keyword evidence="10" id="KW-0739">Sodium transport</keyword>
<keyword evidence="8" id="KW-0406">Ion transport</keyword>
<evidence type="ECO:0000256" key="1">
    <source>
        <dbReference type="ARBA" id="ARBA00004651"/>
    </source>
</evidence>
<comment type="subcellular location">
    <subcellularLocation>
        <location evidence="1">Cell membrane</location>
        <topology evidence="1">Multi-pass membrane protein</topology>
    </subcellularLocation>
</comment>
<evidence type="ECO:0000256" key="11">
    <source>
        <dbReference type="RuleBase" id="RU362091"/>
    </source>
</evidence>
<evidence type="ECO:0000256" key="3">
    <source>
        <dbReference type="ARBA" id="ARBA00022448"/>
    </source>
</evidence>
<evidence type="ECO:0000313" key="13">
    <source>
        <dbReference type="EnsemblMetazoa" id="XP_393390"/>
    </source>
</evidence>
<keyword evidence="14" id="KW-1185">Reference proteome</keyword>
<dbReference type="Gene3D" id="1.20.1730.10">
    <property type="entry name" value="Sodium/glucose cotransporter"/>
    <property type="match status" value="1"/>
</dbReference>
<feature type="transmembrane region" description="Helical" evidence="12">
    <location>
        <begin position="439"/>
        <end position="456"/>
    </location>
</feature>
<keyword evidence="9 12" id="KW-0472">Membrane</keyword>
<keyword evidence="3" id="KW-0813">Transport</keyword>
<feature type="transmembrane region" description="Helical" evidence="12">
    <location>
        <begin position="184"/>
        <end position="203"/>
    </location>
</feature>
<evidence type="ECO:0000256" key="9">
    <source>
        <dbReference type="ARBA" id="ARBA00023136"/>
    </source>
</evidence>
<dbReference type="RefSeq" id="XP_016768163.1">
    <property type="nucleotide sequence ID" value="XM_016912674.2"/>
</dbReference>
<feature type="transmembrane region" description="Helical" evidence="12">
    <location>
        <begin position="273"/>
        <end position="296"/>
    </location>
</feature>
<keyword evidence="7" id="KW-0915">Sodium</keyword>
<dbReference type="EnsemblMetazoa" id="XM_016912674">
    <property type="protein sequence ID" value="XP_016768163"/>
    <property type="gene ID" value="LOC409899"/>
</dbReference>
<reference evidence="13" key="1">
    <citation type="submission" date="2021-01" db="UniProtKB">
        <authorList>
            <consortium name="EnsemblMetazoa"/>
        </authorList>
    </citation>
    <scope>IDENTIFICATION</scope>
    <source>
        <strain evidence="13">DH4</strain>
    </source>
</reference>
<dbReference type="KEGG" id="ame:409899"/>
<dbReference type="EnsemblMetazoa" id="XM_393390">
    <property type="protein sequence ID" value="XP_393390"/>
    <property type="gene ID" value="LOC409899"/>
</dbReference>
<evidence type="ECO:0000256" key="5">
    <source>
        <dbReference type="ARBA" id="ARBA00022692"/>
    </source>
</evidence>
<accession>A0A8B7KJP1</accession>
<dbReference type="GeneID" id="409899"/>
<organism evidence="13">
    <name type="scientific">Apis mellifera</name>
    <name type="common">Honeybee</name>
    <dbReference type="NCBI Taxonomy" id="7460"/>
    <lineage>
        <taxon>Eukaryota</taxon>
        <taxon>Metazoa</taxon>
        <taxon>Ecdysozoa</taxon>
        <taxon>Arthropoda</taxon>
        <taxon>Hexapoda</taxon>
        <taxon>Insecta</taxon>
        <taxon>Pterygota</taxon>
        <taxon>Neoptera</taxon>
        <taxon>Endopterygota</taxon>
        <taxon>Hymenoptera</taxon>
        <taxon>Apocrita</taxon>
        <taxon>Aculeata</taxon>
        <taxon>Apoidea</taxon>
        <taxon>Anthophila</taxon>
        <taxon>Apidae</taxon>
        <taxon>Apis</taxon>
    </lineage>
</organism>
<evidence type="ECO:0000256" key="7">
    <source>
        <dbReference type="ARBA" id="ARBA00023053"/>
    </source>
</evidence>
<dbReference type="OMA" id="CKTVRIC"/>
<dbReference type="GO" id="GO:0005886">
    <property type="term" value="C:plasma membrane"/>
    <property type="evidence" value="ECO:0007669"/>
    <property type="project" value="UniProtKB-SubCell"/>
</dbReference>
<protein>
    <submittedName>
        <fullName evidence="15 16">Sodium-dependent multivitamin transporter</fullName>
    </submittedName>
</protein>
<dbReference type="RefSeq" id="XP_016768165.1">
    <property type="nucleotide sequence ID" value="XM_016912676.2"/>
</dbReference>
<evidence type="ECO:0000256" key="6">
    <source>
        <dbReference type="ARBA" id="ARBA00022989"/>
    </source>
</evidence>
<evidence type="ECO:0000313" key="18">
    <source>
        <dbReference type="RefSeq" id="XP_393390.3"/>
    </source>
</evidence>
<dbReference type="InterPro" id="IPR038377">
    <property type="entry name" value="Na/Glc_symporter_sf"/>
</dbReference>
<comment type="similarity">
    <text evidence="2 11">Belongs to the sodium:solute symporter (SSF) (TC 2.A.21) family.</text>
</comment>
<feature type="transmembrane region" description="Helical" evidence="12">
    <location>
        <begin position="410"/>
        <end position="432"/>
    </location>
</feature>
<dbReference type="OrthoDB" id="5957665at2759"/>